<evidence type="ECO:0000313" key="1">
    <source>
        <dbReference type="EMBL" id="EEE53754.1"/>
    </source>
</evidence>
<name>A0A8J8YIX5_ORYSJ</name>
<reference evidence="1" key="2">
    <citation type="submission" date="2008-12" db="EMBL/GenBank/DDBJ databases">
        <title>Improved gene annotation of the rice (Oryza sativa) genomes.</title>
        <authorList>
            <person name="Wang J."/>
            <person name="Li R."/>
            <person name="Fan W."/>
            <person name="Huang Q."/>
            <person name="Zhang J."/>
            <person name="Zhou Y."/>
            <person name="Hu Y."/>
            <person name="Zi S."/>
            <person name="Li J."/>
            <person name="Ni P."/>
            <person name="Zheng H."/>
            <person name="Zhang Y."/>
            <person name="Zhao M."/>
            <person name="Hao Q."/>
            <person name="McDermott J."/>
            <person name="Samudrala R."/>
            <person name="Kristiansen K."/>
            <person name="Wong G.K.-S."/>
        </authorList>
    </citation>
    <scope>NUCLEOTIDE SEQUENCE</scope>
</reference>
<dbReference type="AlphaFoldDB" id="A0A8J8YIX5"/>
<dbReference type="Gramene" id="Os01t0115100-01">
    <property type="protein sequence ID" value="Os01t0115100-01"/>
    <property type="gene ID" value="Os01g0115100"/>
</dbReference>
<dbReference type="OMA" id="HITWCKM"/>
<dbReference type="Proteomes" id="UP000007752">
    <property type="component" value="Chromosome 1"/>
</dbReference>
<dbReference type="HOGENOM" id="CLU_1790120_0_0_1"/>
<dbReference type="EMBL" id="CM000138">
    <property type="protein sequence ID" value="EEE53754.1"/>
    <property type="molecule type" value="Genomic_DNA"/>
</dbReference>
<accession>A0A8J8YIX5</accession>
<sequence length="145" mass="16479">MSTCLIKTLALNNILDQHVVVCAWKFKIRCAMSKLWERNLKVLFCMSSIFFHALLSKSNILLSNEVLIQETNTAALSVENEAKQLYITMCACLRDCKDGTTGEELTEHITWCKVCKNIFKMNGTLPHWGCNGIKDSDDQWLNSDS</sequence>
<gene>
    <name evidence="1" type="ORF">OsJ_00126</name>
</gene>
<organism evidence="1">
    <name type="scientific">Oryza sativa subsp. japonica</name>
    <name type="common">Rice</name>
    <dbReference type="NCBI Taxonomy" id="39947"/>
    <lineage>
        <taxon>Eukaryota</taxon>
        <taxon>Viridiplantae</taxon>
        <taxon>Streptophyta</taxon>
        <taxon>Embryophyta</taxon>
        <taxon>Tracheophyta</taxon>
        <taxon>Spermatophyta</taxon>
        <taxon>Magnoliopsida</taxon>
        <taxon>Liliopsida</taxon>
        <taxon>Poales</taxon>
        <taxon>Poaceae</taxon>
        <taxon>BOP clade</taxon>
        <taxon>Oryzoideae</taxon>
        <taxon>Oryzeae</taxon>
        <taxon>Oryzinae</taxon>
        <taxon>Oryza</taxon>
        <taxon>Oryza sativa</taxon>
    </lineage>
</organism>
<reference evidence="1" key="1">
    <citation type="journal article" date="2005" name="PLoS Biol.">
        <title>The genomes of Oryza sativa: a history of duplications.</title>
        <authorList>
            <person name="Yu J."/>
            <person name="Wang J."/>
            <person name="Lin W."/>
            <person name="Li S."/>
            <person name="Li H."/>
            <person name="Zhou J."/>
            <person name="Ni P."/>
            <person name="Dong W."/>
            <person name="Hu S."/>
            <person name="Zeng C."/>
            <person name="Zhang J."/>
            <person name="Zhang Y."/>
            <person name="Li R."/>
            <person name="Xu Z."/>
            <person name="Li S."/>
            <person name="Li X."/>
            <person name="Zheng H."/>
            <person name="Cong L."/>
            <person name="Lin L."/>
            <person name="Yin J."/>
            <person name="Geng J."/>
            <person name="Li G."/>
            <person name="Shi J."/>
            <person name="Liu J."/>
            <person name="Lv H."/>
            <person name="Li J."/>
            <person name="Wang J."/>
            <person name="Deng Y."/>
            <person name="Ran L."/>
            <person name="Shi X."/>
            <person name="Wang X."/>
            <person name="Wu Q."/>
            <person name="Li C."/>
            <person name="Ren X."/>
            <person name="Wang J."/>
            <person name="Wang X."/>
            <person name="Li D."/>
            <person name="Liu D."/>
            <person name="Zhang X."/>
            <person name="Ji Z."/>
            <person name="Zhao W."/>
            <person name="Sun Y."/>
            <person name="Zhang Z."/>
            <person name="Bao J."/>
            <person name="Han Y."/>
            <person name="Dong L."/>
            <person name="Ji J."/>
            <person name="Chen P."/>
            <person name="Wu S."/>
            <person name="Liu J."/>
            <person name="Xiao Y."/>
            <person name="Bu D."/>
            <person name="Tan J."/>
            <person name="Yang L."/>
            <person name="Ye C."/>
            <person name="Zhang J."/>
            <person name="Xu J."/>
            <person name="Zhou Y."/>
            <person name="Yu Y."/>
            <person name="Zhang B."/>
            <person name="Zhuang S."/>
            <person name="Wei H."/>
            <person name="Liu B."/>
            <person name="Lei M."/>
            <person name="Yu H."/>
            <person name="Li Y."/>
            <person name="Xu H."/>
            <person name="Wei S."/>
            <person name="He X."/>
            <person name="Fang L."/>
            <person name="Zhang Z."/>
            <person name="Zhang Y."/>
            <person name="Huang X."/>
            <person name="Su Z."/>
            <person name="Tong W."/>
            <person name="Li J."/>
            <person name="Tong Z."/>
            <person name="Li S."/>
            <person name="Ye J."/>
            <person name="Wang L."/>
            <person name="Fang L."/>
            <person name="Lei T."/>
            <person name="Chen C."/>
            <person name="Chen H."/>
            <person name="Xu Z."/>
            <person name="Li H."/>
            <person name="Huang H."/>
            <person name="Zhang F."/>
            <person name="Xu H."/>
            <person name="Li N."/>
            <person name="Zhao C."/>
            <person name="Li S."/>
            <person name="Dong L."/>
            <person name="Huang Y."/>
            <person name="Li L."/>
            <person name="Xi Y."/>
            <person name="Qi Q."/>
            <person name="Li W."/>
            <person name="Zhang B."/>
            <person name="Hu W."/>
            <person name="Zhang Y."/>
            <person name="Tian X."/>
            <person name="Jiao Y."/>
            <person name="Liang X."/>
            <person name="Jin J."/>
            <person name="Gao L."/>
            <person name="Zheng W."/>
            <person name="Hao B."/>
            <person name="Liu S."/>
            <person name="Wang W."/>
            <person name="Yuan L."/>
            <person name="Cao M."/>
            <person name="McDermott J."/>
            <person name="Samudrala R."/>
            <person name="Wang J."/>
            <person name="Wong G.K."/>
            <person name="Yang H."/>
        </authorList>
    </citation>
    <scope>NUCLEOTIDE SEQUENCE [LARGE SCALE GENOMIC DNA]</scope>
</reference>
<proteinExistence type="predicted"/>
<protein>
    <submittedName>
        <fullName evidence="1">Uncharacterized protein</fullName>
    </submittedName>
</protein>